<dbReference type="EMBL" id="MLCF01000020">
    <property type="protein sequence ID" value="OIV38501.1"/>
    <property type="molecule type" value="Genomic_DNA"/>
</dbReference>
<dbReference type="STRING" id="1428644.BIV57_05305"/>
<dbReference type="AlphaFoldDB" id="A0A1J7BIU0"/>
<feature type="region of interest" description="Disordered" evidence="1">
    <location>
        <begin position="295"/>
        <end position="317"/>
    </location>
</feature>
<reference evidence="2 3" key="1">
    <citation type="submission" date="2016-10" db="EMBL/GenBank/DDBJ databases">
        <title>Genome sequence of Streptomyces gilvigriseus MUSC 26.</title>
        <authorList>
            <person name="Lee L.-H."/>
            <person name="Ser H.-L."/>
        </authorList>
    </citation>
    <scope>NUCLEOTIDE SEQUENCE [LARGE SCALE GENOMIC DNA]</scope>
    <source>
        <strain evidence="2 3">MUSC 26</strain>
    </source>
</reference>
<evidence type="ECO:0008006" key="4">
    <source>
        <dbReference type="Google" id="ProtNLM"/>
    </source>
</evidence>
<sequence>MLVASDLDKTLIYSSVSAQPPSAVGSTGPRLRCVEVYRGSPLSYVTERAARLLGELAREAELVPVTTRTLEQYERVRLPVPRPRYAVTTNGGRLIVDGEPDAGWEARVRRDAAACAPVGEVEAHLDAQRGYPWLLRRRTAEELFCYLVVERGRVPAGWLDAVRAWAGERRWTVSMQGRKIYFVPEPVTKQAAVEEVRQRTGAAVVVAAGDSLLDAGMLEAADVGFRPGHGELAESGWTAPGVLPVEETGLIGGEELARRMLAAARVERAAAEAGGGEAETRPLRMTELRNRLAAGSEGPAGAAGAAGPAGAAGSVGA</sequence>
<dbReference type="InterPro" id="IPR036412">
    <property type="entry name" value="HAD-like_sf"/>
</dbReference>
<comment type="caution">
    <text evidence="2">The sequence shown here is derived from an EMBL/GenBank/DDBJ whole genome shotgun (WGS) entry which is preliminary data.</text>
</comment>
<accession>A0A1J7BIU0</accession>
<evidence type="ECO:0000256" key="1">
    <source>
        <dbReference type="SAM" id="MobiDB-lite"/>
    </source>
</evidence>
<evidence type="ECO:0000313" key="2">
    <source>
        <dbReference type="EMBL" id="OIV38501.1"/>
    </source>
</evidence>
<protein>
    <recommendedName>
        <fullName evidence="4">HAD family hydrolase</fullName>
    </recommendedName>
</protein>
<organism evidence="2 3">
    <name type="scientific">Mangrovactinospora gilvigrisea</name>
    <dbReference type="NCBI Taxonomy" id="1428644"/>
    <lineage>
        <taxon>Bacteria</taxon>
        <taxon>Bacillati</taxon>
        <taxon>Actinomycetota</taxon>
        <taxon>Actinomycetes</taxon>
        <taxon>Kitasatosporales</taxon>
        <taxon>Streptomycetaceae</taxon>
        <taxon>Mangrovactinospora</taxon>
    </lineage>
</organism>
<dbReference type="SUPFAM" id="SSF56784">
    <property type="entry name" value="HAD-like"/>
    <property type="match status" value="1"/>
</dbReference>
<name>A0A1J7BIU0_9ACTN</name>
<dbReference type="InterPro" id="IPR023214">
    <property type="entry name" value="HAD_sf"/>
</dbReference>
<dbReference type="Proteomes" id="UP000243342">
    <property type="component" value="Unassembled WGS sequence"/>
</dbReference>
<keyword evidence="3" id="KW-1185">Reference proteome</keyword>
<evidence type="ECO:0000313" key="3">
    <source>
        <dbReference type="Proteomes" id="UP000243342"/>
    </source>
</evidence>
<proteinExistence type="predicted"/>
<dbReference type="Gene3D" id="3.40.50.1000">
    <property type="entry name" value="HAD superfamily/HAD-like"/>
    <property type="match status" value="2"/>
</dbReference>
<gene>
    <name evidence="2" type="ORF">BIV57_05305</name>
</gene>